<protein>
    <recommendedName>
        <fullName evidence="3">DUF1552 domain-containing protein</fullName>
    </recommendedName>
</protein>
<gene>
    <name evidence="1" type="ORF">Mal15_03550</name>
</gene>
<keyword evidence="2" id="KW-1185">Reference proteome</keyword>
<dbReference type="Proteomes" id="UP000321353">
    <property type="component" value="Chromosome"/>
</dbReference>
<accession>A0A5B9M556</accession>
<evidence type="ECO:0000313" key="1">
    <source>
        <dbReference type="EMBL" id="QEF96328.1"/>
    </source>
</evidence>
<name>A0A5B9M556_9BACT</name>
<dbReference type="Pfam" id="PF07586">
    <property type="entry name" value="HXXSHH"/>
    <property type="match status" value="1"/>
</dbReference>
<dbReference type="KEGG" id="smam:Mal15_03550"/>
<reference evidence="1 2" key="1">
    <citation type="submission" date="2019-02" db="EMBL/GenBank/DDBJ databases">
        <title>Planctomycetal bacteria perform biofilm scaping via a novel small molecule.</title>
        <authorList>
            <person name="Jeske O."/>
            <person name="Boedeker C."/>
            <person name="Wiegand S."/>
            <person name="Breitling P."/>
            <person name="Kallscheuer N."/>
            <person name="Jogler M."/>
            <person name="Rohde M."/>
            <person name="Petersen J."/>
            <person name="Medema M.H."/>
            <person name="Surup F."/>
            <person name="Jogler C."/>
        </authorList>
    </citation>
    <scope>NUCLEOTIDE SEQUENCE [LARGE SCALE GENOMIC DNA]</scope>
    <source>
        <strain evidence="1 2">Mal15</strain>
    </source>
</reference>
<sequence length="406" mass="44608">MALPLLGAMQPALGDSREPDLPRFIAICGGLGFHAPFLFPDQPGRDYQLTPYLEKLQDHRDDFTLFSGLSHPNQNGNNGHASSMTWLTSAQRPGLAGFKNTISLDQQIAAHLGGATRFPYLCLSNGGGSLSWTSGGVNIPAESSPAKVFEQLFVNGSESEVRSQMRELQRGRSILDTVRGDAQKLQRSLGPKDVQKLDEYYSSIRDLETRIGQARQWAQRPKPHVDDPPPKDIADKQDIIARQRLMYDIIRLALQTDSTRVITLSLGGMNAVPSNIPGVNTDWHNLSHHGKDEAKIAELRLIEEAEFEAFSGFLADLKAVGENDQNLLDRTAVLFGSNLGNASAHDWHNLPILLAGGGYRHGHYVAHDAKDNTPLANLFVPLARRMGLEVDHFGSSTNDNLRGLEV</sequence>
<proteinExistence type="predicted"/>
<dbReference type="AlphaFoldDB" id="A0A5B9M556"/>
<organism evidence="1 2">
    <name type="scientific">Stieleria maiorica</name>
    <dbReference type="NCBI Taxonomy" id="2795974"/>
    <lineage>
        <taxon>Bacteria</taxon>
        <taxon>Pseudomonadati</taxon>
        <taxon>Planctomycetota</taxon>
        <taxon>Planctomycetia</taxon>
        <taxon>Pirellulales</taxon>
        <taxon>Pirellulaceae</taxon>
        <taxon>Stieleria</taxon>
    </lineage>
</organism>
<dbReference type="InterPro" id="IPR011447">
    <property type="entry name" value="DUF1552"/>
</dbReference>
<evidence type="ECO:0008006" key="3">
    <source>
        <dbReference type="Google" id="ProtNLM"/>
    </source>
</evidence>
<evidence type="ECO:0000313" key="2">
    <source>
        <dbReference type="Proteomes" id="UP000321353"/>
    </source>
</evidence>
<dbReference type="EMBL" id="CP036264">
    <property type="protein sequence ID" value="QEF96328.1"/>
    <property type="molecule type" value="Genomic_DNA"/>
</dbReference>